<sequence length="205" mass="22613">MISDADDRTRLQAALDSLTDALENHLEACLARTGEADVAVQSAYTALRHAAAAYDDLLFELRDEVTPWEFPEGPHVDVEYEDADAEPEAVGVFVRRDYDIAETGELLRAGREAYGELYPAQPEQAAVADVTHAGRALYQLLHAYGVDGLDQRAESAGLQPRGGTVWVQELTDTDTDSLVDEPFGVIDDEMLIYRLDEVVERDDEA</sequence>
<dbReference type="AlphaFoldDB" id="A0A6L9S836"/>
<keyword evidence="2" id="KW-1185">Reference proteome</keyword>
<dbReference type="EMBL" id="JAAGOA010000009">
    <property type="protein sequence ID" value="NEE01289.1"/>
    <property type="molecule type" value="Genomic_DNA"/>
</dbReference>
<protein>
    <submittedName>
        <fullName evidence="1">Uncharacterized protein</fullName>
    </submittedName>
</protein>
<reference evidence="1 2" key="1">
    <citation type="submission" date="2020-02" db="EMBL/GenBank/DDBJ databases">
        <authorList>
            <person name="Li X.-J."/>
            <person name="Han X.-M."/>
        </authorList>
    </citation>
    <scope>NUCLEOTIDE SEQUENCE [LARGE SCALE GENOMIC DNA]</scope>
    <source>
        <strain evidence="1 2">CCTCC AB 2017055</strain>
    </source>
</reference>
<gene>
    <name evidence="1" type="ORF">G1H10_14030</name>
</gene>
<accession>A0A6L9S836</accession>
<dbReference type="RefSeq" id="WP_163738644.1">
    <property type="nucleotide sequence ID" value="NZ_JAAGOA010000009.1"/>
</dbReference>
<dbReference type="Proteomes" id="UP000475214">
    <property type="component" value="Unassembled WGS sequence"/>
</dbReference>
<proteinExistence type="predicted"/>
<comment type="caution">
    <text evidence="1">The sequence shown here is derived from an EMBL/GenBank/DDBJ whole genome shotgun (WGS) entry which is preliminary data.</text>
</comment>
<evidence type="ECO:0000313" key="1">
    <source>
        <dbReference type="EMBL" id="NEE01289.1"/>
    </source>
</evidence>
<organism evidence="1 2">
    <name type="scientific">Phytoactinopolyspora halotolerans</name>
    <dbReference type="NCBI Taxonomy" id="1981512"/>
    <lineage>
        <taxon>Bacteria</taxon>
        <taxon>Bacillati</taxon>
        <taxon>Actinomycetota</taxon>
        <taxon>Actinomycetes</taxon>
        <taxon>Jiangellales</taxon>
        <taxon>Jiangellaceae</taxon>
        <taxon>Phytoactinopolyspora</taxon>
    </lineage>
</organism>
<evidence type="ECO:0000313" key="2">
    <source>
        <dbReference type="Proteomes" id="UP000475214"/>
    </source>
</evidence>
<name>A0A6L9S836_9ACTN</name>